<gene>
    <name evidence="1" type="ORF">CAI16_15165</name>
</gene>
<accession>A0A3E0WMR0</accession>
<proteinExistence type="predicted"/>
<dbReference type="Proteomes" id="UP000256488">
    <property type="component" value="Unassembled WGS sequence"/>
</dbReference>
<evidence type="ECO:0000313" key="2">
    <source>
        <dbReference type="Proteomes" id="UP000256488"/>
    </source>
</evidence>
<protein>
    <submittedName>
        <fullName evidence="1">Uncharacterized protein</fullName>
    </submittedName>
</protein>
<organism evidence="1 2">
    <name type="scientific">Virgibacillus dokdonensis</name>
    <dbReference type="NCBI Taxonomy" id="302167"/>
    <lineage>
        <taxon>Bacteria</taxon>
        <taxon>Bacillati</taxon>
        <taxon>Bacillota</taxon>
        <taxon>Bacilli</taxon>
        <taxon>Bacillales</taxon>
        <taxon>Bacillaceae</taxon>
        <taxon>Virgibacillus</taxon>
    </lineage>
</organism>
<dbReference type="RefSeq" id="WP_116279088.1">
    <property type="nucleotide sequence ID" value="NZ_NFZX01000039.1"/>
</dbReference>
<name>A0A3E0WMR0_9BACI</name>
<sequence>MLKTPEIKLTVNELVATLSLSGYEYIANQIIQDHGLINSEEQFNRFVQETETSLKKKGYWDDNQETGIARGLQDLLYLLVHSKKKIRAINMRNQNVIIIHLLANKKDTLIQFIDNSGHHFYFQDVIDSIGELLRKHAEMDDVGASVGGWQPLHLSDELFNEFHASHPSVLQFMTEDRAQPKPIREFVSALLANGQEFNNISYMQSNYIQDHSLFEDIHFFIPAKNNDYIWHLDYQEIESAKRVILQPIPVNSYFQEIERVARAYFTER</sequence>
<dbReference type="AlphaFoldDB" id="A0A3E0WMR0"/>
<comment type="caution">
    <text evidence="1">The sequence shown here is derived from an EMBL/GenBank/DDBJ whole genome shotgun (WGS) entry which is preliminary data.</text>
</comment>
<dbReference type="EMBL" id="NFZX01000039">
    <property type="protein sequence ID" value="RFA33347.1"/>
    <property type="molecule type" value="Genomic_DNA"/>
</dbReference>
<reference evidence="1 2" key="1">
    <citation type="submission" date="2017-05" db="EMBL/GenBank/DDBJ databases">
        <title>Virgibacillus sp. AK90 isolated from a saltern of Kakinada, India.</title>
        <authorList>
            <person name="Gupta V."/>
            <person name="Sidhu C."/>
            <person name="Korpole S."/>
            <person name="Pinnaka A.K."/>
        </authorList>
    </citation>
    <scope>NUCLEOTIDE SEQUENCE [LARGE SCALE GENOMIC DNA]</scope>
    <source>
        <strain evidence="1 2">AK90</strain>
    </source>
</reference>
<evidence type="ECO:0000313" key="1">
    <source>
        <dbReference type="EMBL" id="RFA33347.1"/>
    </source>
</evidence>